<accession>A0A081PKL0</accession>
<dbReference type="Proteomes" id="UP000028007">
    <property type="component" value="Unassembled WGS sequence"/>
</dbReference>
<keyword evidence="2" id="KW-1185">Reference proteome</keyword>
<dbReference type="RefSeq" id="WP_037438313.1">
    <property type="nucleotide sequence ID" value="NZ_JNFF01000019.1"/>
</dbReference>
<dbReference type="AlphaFoldDB" id="A0A081PKL0"/>
<reference evidence="1 2" key="1">
    <citation type="journal article" date="1992" name="Int. J. Syst. Bacteriol.">
        <title>Sphingobacterium antarcticus sp. nov. a Psychrotrophic Bacterium from the Soils of Schirmacher Oasis, Antarctica.</title>
        <authorList>
            <person name="Shivaji S."/>
            <person name="Ray M.K."/>
            <person name="Rao N.S."/>
            <person name="Saiserr L."/>
            <person name="Jagannadham M.V."/>
            <person name="Kumar G.S."/>
            <person name="Reddy G."/>
            <person name="Bhargava P.M."/>
        </authorList>
    </citation>
    <scope>NUCLEOTIDE SEQUENCE [LARGE SCALE GENOMIC DNA]</scope>
    <source>
        <strain evidence="1 2">4BY</strain>
    </source>
</reference>
<comment type="caution">
    <text evidence="1">The sequence shown here is derived from an EMBL/GenBank/DDBJ whole genome shotgun (WGS) entry which is preliminary data.</text>
</comment>
<proteinExistence type="predicted"/>
<evidence type="ECO:0000313" key="1">
    <source>
        <dbReference type="EMBL" id="KEQ31233.1"/>
    </source>
</evidence>
<sequence>MKSTKSITKDELQDKIDAAEEAHELKAGTRIKITEASMGKSGVNLKYWKVVTRDFANIKGDFELREFENPGAEKLPFLPHPDLVLAFDLLRVHLLLSCLQKEAYDAYGQLIAPMTFESFNGEDNDNPLNRFKVTGFAINDSETGVILTGVKYIRGNATLPLSQYADFHGGENAYEFGDELYHVIKHVRNEVLLYYNGKVAPDSQYSLDFDDAASDME</sequence>
<organism evidence="1 2">
    <name type="scientific">Pedobacter antarcticus 4BY</name>
    <dbReference type="NCBI Taxonomy" id="1358423"/>
    <lineage>
        <taxon>Bacteria</taxon>
        <taxon>Pseudomonadati</taxon>
        <taxon>Bacteroidota</taxon>
        <taxon>Sphingobacteriia</taxon>
        <taxon>Sphingobacteriales</taxon>
        <taxon>Sphingobacteriaceae</taxon>
        <taxon>Pedobacter</taxon>
    </lineage>
</organism>
<evidence type="ECO:0000313" key="2">
    <source>
        <dbReference type="Proteomes" id="UP000028007"/>
    </source>
</evidence>
<name>A0A081PKL0_9SPHI</name>
<gene>
    <name evidence="1" type="ORF">N180_03010</name>
</gene>
<protein>
    <submittedName>
        <fullName evidence="1">Uncharacterized protein</fullName>
    </submittedName>
</protein>
<dbReference type="EMBL" id="JNFF01000019">
    <property type="protein sequence ID" value="KEQ31233.1"/>
    <property type="molecule type" value="Genomic_DNA"/>
</dbReference>
<dbReference type="OrthoDB" id="1049160at2"/>